<organism evidence="2 3">
    <name type="scientific">Clohesyomyces aquaticus</name>
    <dbReference type="NCBI Taxonomy" id="1231657"/>
    <lineage>
        <taxon>Eukaryota</taxon>
        <taxon>Fungi</taxon>
        <taxon>Dikarya</taxon>
        <taxon>Ascomycota</taxon>
        <taxon>Pezizomycotina</taxon>
        <taxon>Dothideomycetes</taxon>
        <taxon>Pleosporomycetidae</taxon>
        <taxon>Pleosporales</taxon>
        <taxon>Lindgomycetaceae</taxon>
        <taxon>Clohesyomyces</taxon>
    </lineage>
</organism>
<sequence length="222" mass="24700">MPEPYIRPVDPSRDLDACLRIFLATIDKSVDFEPARTIGSYIWCRPYLSLASNTSFVLDDGSDQAVGYIIGVDSTAEFVKKWRDEYIPTVDPKVVPRREERTHDPNEPGILKYVKVAVYDPEGNLLHGSNPNLVGKYPAHFHIDLLPEYQGKGFGSKLMTTFLGKIKDLGAGGVHLGMVATNSDAKRFYERHGFQAFDEVMDGGESGQRGREGDAVYLVKSV</sequence>
<dbReference type="EMBL" id="MCFA01000308">
    <property type="protein sequence ID" value="ORX94425.1"/>
    <property type="molecule type" value="Genomic_DNA"/>
</dbReference>
<evidence type="ECO:0000313" key="2">
    <source>
        <dbReference type="EMBL" id="ORX94425.1"/>
    </source>
</evidence>
<dbReference type="OrthoDB" id="64477at2759"/>
<evidence type="ECO:0000313" key="3">
    <source>
        <dbReference type="Proteomes" id="UP000193144"/>
    </source>
</evidence>
<dbReference type="GO" id="GO:0016747">
    <property type="term" value="F:acyltransferase activity, transferring groups other than amino-acyl groups"/>
    <property type="evidence" value="ECO:0007669"/>
    <property type="project" value="InterPro"/>
</dbReference>
<evidence type="ECO:0000259" key="1">
    <source>
        <dbReference type="PROSITE" id="PS51186"/>
    </source>
</evidence>
<dbReference type="Gene3D" id="3.40.630.30">
    <property type="match status" value="1"/>
</dbReference>
<comment type="caution">
    <text evidence="2">The sequence shown here is derived from an EMBL/GenBank/DDBJ whole genome shotgun (WGS) entry which is preliminary data.</text>
</comment>
<dbReference type="STRING" id="1231657.A0A1Y1Y956"/>
<keyword evidence="3" id="KW-1185">Reference proteome</keyword>
<dbReference type="InterPro" id="IPR016181">
    <property type="entry name" value="Acyl_CoA_acyltransferase"/>
</dbReference>
<name>A0A1Y1Y956_9PLEO</name>
<dbReference type="SUPFAM" id="SSF55729">
    <property type="entry name" value="Acyl-CoA N-acyltransferases (Nat)"/>
    <property type="match status" value="1"/>
</dbReference>
<dbReference type="Pfam" id="PF13508">
    <property type="entry name" value="Acetyltransf_7"/>
    <property type="match status" value="1"/>
</dbReference>
<dbReference type="Proteomes" id="UP000193144">
    <property type="component" value="Unassembled WGS sequence"/>
</dbReference>
<protein>
    <submittedName>
        <fullName evidence="2">GCN5-related N-acetyltransferas-like protein</fullName>
    </submittedName>
</protein>
<dbReference type="InterPro" id="IPR000182">
    <property type="entry name" value="GNAT_dom"/>
</dbReference>
<feature type="domain" description="N-acetyltransferase" evidence="1">
    <location>
        <begin position="69"/>
        <end position="222"/>
    </location>
</feature>
<dbReference type="PROSITE" id="PS51186">
    <property type="entry name" value="GNAT"/>
    <property type="match status" value="1"/>
</dbReference>
<dbReference type="AlphaFoldDB" id="A0A1Y1Y956"/>
<gene>
    <name evidence="2" type="ORF">BCR34DRAFT_594428</name>
</gene>
<reference evidence="2 3" key="1">
    <citation type="submission" date="2016-07" db="EMBL/GenBank/DDBJ databases">
        <title>Pervasive Adenine N6-methylation of Active Genes in Fungi.</title>
        <authorList>
            <consortium name="DOE Joint Genome Institute"/>
            <person name="Mondo S.J."/>
            <person name="Dannebaum R.O."/>
            <person name="Kuo R.C."/>
            <person name="Labutti K."/>
            <person name="Haridas S."/>
            <person name="Kuo A."/>
            <person name="Salamov A."/>
            <person name="Ahrendt S.R."/>
            <person name="Lipzen A."/>
            <person name="Sullivan W."/>
            <person name="Andreopoulos W.B."/>
            <person name="Clum A."/>
            <person name="Lindquist E."/>
            <person name="Daum C."/>
            <person name="Ramamoorthy G.K."/>
            <person name="Gryganskyi A."/>
            <person name="Culley D."/>
            <person name="Magnuson J.K."/>
            <person name="James T.Y."/>
            <person name="O'Malley M.A."/>
            <person name="Stajich J.E."/>
            <person name="Spatafora J.W."/>
            <person name="Visel A."/>
            <person name="Grigoriev I.V."/>
        </authorList>
    </citation>
    <scope>NUCLEOTIDE SEQUENCE [LARGE SCALE GENOMIC DNA]</scope>
    <source>
        <strain evidence="2 3">CBS 115471</strain>
    </source>
</reference>
<accession>A0A1Y1Y956</accession>
<dbReference type="CDD" id="cd04301">
    <property type="entry name" value="NAT_SF"/>
    <property type="match status" value="1"/>
</dbReference>
<proteinExistence type="predicted"/>